<dbReference type="EMBL" id="CP002432">
    <property type="protein sequence ID" value="ADU66686.1"/>
    <property type="molecule type" value="Genomic_DNA"/>
</dbReference>
<dbReference type="Proteomes" id="UP000002572">
    <property type="component" value="Chromosome"/>
</dbReference>
<reference evidence="2 3" key="1">
    <citation type="submission" date="2010-12" db="EMBL/GenBank/DDBJ databases">
        <title>Complete sequence of Desulfurispirillum indicum S5.</title>
        <authorList>
            <consortium name="US DOE Joint Genome Institute"/>
            <person name="Lucas S."/>
            <person name="Copeland A."/>
            <person name="Lapidus A."/>
            <person name="Cheng J.-F."/>
            <person name="Goodwin L."/>
            <person name="Pitluck S."/>
            <person name="Chertkov O."/>
            <person name="Held B."/>
            <person name="Detter J.C."/>
            <person name="Han C."/>
            <person name="Tapia R."/>
            <person name="Land M."/>
            <person name="Hauser L."/>
            <person name="Kyrpides N."/>
            <person name="Ivanova N."/>
            <person name="Mikhailova N."/>
            <person name="Haggblom M."/>
            <person name="Rauschenbach I."/>
            <person name="Bini E."/>
            <person name="Woyke T."/>
        </authorList>
    </citation>
    <scope>NUCLEOTIDE SEQUENCE [LARGE SCALE GENOMIC DNA]</scope>
    <source>
        <strain evidence="3">ATCC BAA-1389 / DSM 22839 / S5</strain>
    </source>
</reference>
<dbReference type="RefSeq" id="WP_013506566.1">
    <property type="nucleotide sequence ID" value="NC_014836.1"/>
</dbReference>
<gene>
    <name evidence="2" type="ordered locus">Selin_1959</name>
</gene>
<proteinExistence type="predicted"/>
<dbReference type="InParanoid" id="E6W2D6"/>
<name>E6W2D6_DESIS</name>
<dbReference type="AlphaFoldDB" id="E6W2D6"/>
<dbReference type="KEGG" id="din:Selin_1959"/>
<organism evidence="2 3">
    <name type="scientific">Desulfurispirillum indicum (strain ATCC BAA-1389 / DSM 22839 / S5)</name>
    <dbReference type="NCBI Taxonomy" id="653733"/>
    <lineage>
        <taxon>Bacteria</taxon>
        <taxon>Pseudomonadati</taxon>
        <taxon>Chrysiogenota</taxon>
        <taxon>Chrysiogenia</taxon>
        <taxon>Chrysiogenales</taxon>
        <taxon>Chrysiogenaceae</taxon>
        <taxon>Desulfurispirillum</taxon>
    </lineage>
</organism>
<dbReference type="InterPro" id="IPR025500">
    <property type="entry name" value="DUF4390"/>
</dbReference>
<dbReference type="Pfam" id="PF14334">
    <property type="entry name" value="DUF4390"/>
    <property type="match status" value="1"/>
</dbReference>
<evidence type="ECO:0000313" key="2">
    <source>
        <dbReference type="EMBL" id="ADU66686.1"/>
    </source>
</evidence>
<accession>E6W2D6</accession>
<protein>
    <recommendedName>
        <fullName evidence="4">DUF4390 domain-containing protein</fullName>
    </recommendedName>
</protein>
<feature type="chain" id="PRO_5003211332" description="DUF4390 domain-containing protein" evidence="1">
    <location>
        <begin position="20"/>
        <end position="184"/>
    </location>
</feature>
<evidence type="ECO:0008006" key="4">
    <source>
        <dbReference type="Google" id="ProtNLM"/>
    </source>
</evidence>
<dbReference type="STRING" id="653733.Selin_1959"/>
<feature type="signal peptide" evidence="1">
    <location>
        <begin position="1"/>
        <end position="19"/>
    </location>
</feature>
<dbReference type="HOGENOM" id="CLU_1465977_0_0_0"/>
<evidence type="ECO:0000256" key="1">
    <source>
        <dbReference type="SAM" id="SignalP"/>
    </source>
</evidence>
<keyword evidence="1" id="KW-0732">Signal</keyword>
<sequence length="184" mass="21401">MKKLFLCAAFILLWATVAAGMSRELVQESFRVENEVAYVQLRVDHLFTQDIVDAITAGLPVHYQFEIQLHRRRTLWFNATERTVTVRKGISYDALRRVYTVTTAKSGMEDVREYRDQQRAFSYFQNSSMVSVDGFTANHFLVARAFLKEFSHWFPLNLIVRTFADWEFSTGTLTIQNTQGQGQR</sequence>
<keyword evidence="3" id="KW-1185">Reference proteome</keyword>
<dbReference type="OrthoDB" id="5431158at2"/>
<evidence type="ECO:0000313" key="3">
    <source>
        <dbReference type="Proteomes" id="UP000002572"/>
    </source>
</evidence>